<feature type="region of interest" description="Disordered" evidence="5">
    <location>
        <begin position="1"/>
        <end position="20"/>
    </location>
</feature>
<dbReference type="PROSITE" id="PS50071">
    <property type="entry name" value="HOMEOBOX_2"/>
    <property type="match status" value="1"/>
</dbReference>
<dbReference type="SUPFAM" id="SSF46689">
    <property type="entry name" value="Homeodomain-like"/>
    <property type="match status" value="1"/>
</dbReference>
<evidence type="ECO:0000256" key="3">
    <source>
        <dbReference type="PROSITE-ProRule" id="PRU00108"/>
    </source>
</evidence>
<feature type="DNA-binding region" description="Homeobox" evidence="3">
    <location>
        <begin position="118"/>
        <end position="165"/>
    </location>
</feature>
<comment type="similarity">
    <text evidence="2">Belongs to the paired homeobox family. Bicoid subfamily.</text>
</comment>
<dbReference type="Gene3D" id="1.10.10.60">
    <property type="entry name" value="Homeodomain-like"/>
    <property type="match status" value="1"/>
</dbReference>
<dbReference type="InterPro" id="IPR009057">
    <property type="entry name" value="Homeodomain-like_sf"/>
</dbReference>
<dbReference type="GO" id="GO:0000978">
    <property type="term" value="F:RNA polymerase II cis-regulatory region sequence-specific DNA binding"/>
    <property type="evidence" value="ECO:0007669"/>
    <property type="project" value="TreeGrafter"/>
</dbReference>
<dbReference type="InterPro" id="IPR051440">
    <property type="entry name" value="Goosecoid-like_HB"/>
</dbReference>
<dbReference type="Proteomes" id="UP001066276">
    <property type="component" value="Chromosome 11"/>
</dbReference>
<accession>A0AAV7LW35</accession>
<name>A0AAV7LW35_PLEWA</name>
<proteinExistence type="inferred from homology"/>
<dbReference type="CDD" id="cd00086">
    <property type="entry name" value="homeodomain"/>
    <property type="match status" value="1"/>
</dbReference>
<dbReference type="AlphaFoldDB" id="A0AAV7LW35"/>
<protein>
    <recommendedName>
        <fullName evidence="6">Homeobox domain-containing protein</fullName>
    </recommendedName>
</protein>
<evidence type="ECO:0000313" key="8">
    <source>
        <dbReference type="Proteomes" id="UP001066276"/>
    </source>
</evidence>
<feature type="domain" description="Homeobox" evidence="6">
    <location>
        <begin position="116"/>
        <end position="164"/>
    </location>
</feature>
<dbReference type="InterPro" id="IPR001356">
    <property type="entry name" value="HD"/>
</dbReference>
<evidence type="ECO:0000256" key="4">
    <source>
        <dbReference type="RuleBase" id="RU000682"/>
    </source>
</evidence>
<dbReference type="Pfam" id="PF00046">
    <property type="entry name" value="Homeodomain"/>
    <property type="match status" value="1"/>
</dbReference>
<comment type="subcellular location">
    <subcellularLocation>
        <location evidence="1 3 4">Nucleus</location>
    </subcellularLocation>
</comment>
<sequence length="237" mass="26479">MSAELARGNDPRRPSAKKQRAFTIDSILADSSVEPAPTTPCLPLGAVPAVYREDGMAPGCPCCCCSHANAHTPEEPGAWMAPRFPWSVRLFQPRPRAEEPAPGGSGELRPVQPAHRRTRRHRTIFTEEQLQALEALFRQNQYPDVITREHLAGRIQLKEERVEVRRQVTGFIGRARHQRTLQPRCTHEMNQSAASCLVWFAILRVPKCLVQEPKSQVEASEEGVELCAAHPGSKEIQ</sequence>
<gene>
    <name evidence="7" type="ORF">NDU88_006860</name>
</gene>
<feature type="region of interest" description="Disordered" evidence="5">
    <location>
        <begin position="95"/>
        <end position="119"/>
    </location>
</feature>
<organism evidence="7 8">
    <name type="scientific">Pleurodeles waltl</name>
    <name type="common">Iberian ribbed newt</name>
    <dbReference type="NCBI Taxonomy" id="8319"/>
    <lineage>
        <taxon>Eukaryota</taxon>
        <taxon>Metazoa</taxon>
        <taxon>Chordata</taxon>
        <taxon>Craniata</taxon>
        <taxon>Vertebrata</taxon>
        <taxon>Euteleostomi</taxon>
        <taxon>Amphibia</taxon>
        <taxon>Batrachia</taxon>
        <taxon>Caudata</taxon>
        <taxon>Salamandroidea</taxon>
        <taxon>Salamandridae</taxon>
        <taxon>Pleurodelinae</taxon>
        <taxon>Pleurodeles</taxon>
    </lineage>
</organism>
<dbReference type="SMART" id="SM00389">
    <property type="entry name" value="HOX"/>
    <property type="match status" value="1"/>
</dbReference>
<evidence type="ECO:0000256" key="1">
    <source>
        <dbReference type="ARBA" id="ARBA00004123"/>
    </source>
</evidence>
<keyword evidence="8" id="KW-1185">Reference proteome</keyword>
<evidence type="ECO:0000256" key="2">
    <source>
        <dbReference type="ARBA" id="ARBA00006503"/>
    </source>
</evidence>
<dbReference type="PANTHER" id="PTHR46643:SF1">
    <property type="entry name" value="HOMEOBOX PROTEIN GOOSECOID-2"/>
    <property type="match status" value="1"/>
</dbReference>
<keyword evidence="3 4" id="KW-0371">Homeobox</keyword>
<dbReference type="PANTHER" id="PTHR46643">
    <property type="entry name" value="HOMEOBOX PROTEIN GOOSECOID-RELATED"/>
    <property type="match status" value="1"/>
</dbReference>
<keyword evidence="3 4" id="KW-0238">DNA-binding</keyword>
<evidence type="ECO:0000259" key="6">
    <source>
        <dbReference type="PROSITE" id="PS50071"/>
    </source>
</evidence>
<dbReference type="GO" id="GO:0000981">
    <property type="term" value="F:DNA-binding transcription factor activity, RNA polymerase II-specific"/>
    <property type="evidence" value="ECO:0007669"/>
    <property type="project" value="TreeGrafter"/>
</dbReference>
<reference evidence="7" key="1">
    <citation type="journal article" date="2022" name="bioRxiv">
        <title>Sequencing and chromosome-scale assembly of the giantPleurodeles waltlgenome.</title>
        <authorList>
            <person name="Brown T."/>
            <person name="Elewa A."/>
            <person name="Iarovenko S."/>
            <person name="Subramanian E."/>
            <person name="Araus A.J."/>
            <person name="Petzold A."/>
            <person name="Susuki M."/>
            <person name="Suzuki K.-i.T."/>
            <person name="Hayashi T."/>
            <person name="Toyoda A."/>
            <person name="Oliveira C."/>
            <person name="Osipova E."/>
            <person name="Leigh N.D."/>
            <person name="Simon A."/>
            <person name="Yun M.H."/>
        </authorList>
    </citation>
    <scope>NUCLEOTIDE SEQUENCE</scope>
    <source>
        <strain evidence="7">20211129_DDA</strain>
        <tissue evidence="7">Liver</tissue>
    </source>
</reference>
<evidence type="ECO:0000256" key="5">
    <source>
        <dbReference type="SAM" id="MobiDB-lite"/>
    </source>
</evidence>
<comment type="caution">
    <text evidence="7">The sequence shown here is derived from an EMBL/GenBank/DDBJ whole genome shotgun (WGS) entry which is preliminary data.</text>
</comment>
<dbReference type="EMBL" id="JANPWB010000015">
    <property type="protein sequence ID" value="KAJ1093768.1"/>
    <property type="molecule type" value="Genomic_DNA"/>
</dbReference>
<evidence type="ECO:0000313" key="7">
    <source>
        <dbReference type="EMBL" id="KAJ1093768.1"/>
    </source>
</evidence>
<keyword evidence="3 4" id="KW-0539">Nucleus</keyword>
<dbReference type="GO" id="GO:0005634">
    <property type="term" value="C:nucleus"/>
    <property type="evidence" value="ECO:0007669"/>
    <property type="project" value="UniProtKB-SubCell"/>
</dbReference>